<dbReference type="SUPFAM" id="SSF101690">
    <property type="entry name" value="PAZ domain"/>
    <property type="match status" value="1"/>
</dbReference>
<sequence length="299" mass="34729">MMSVAINANFRLPNDTFYNGGRIVCSFKPLKDVTTQGMTKEECIEDQLERDELVLKYVIKQVGEISIRTLVDYVNDKNACTINIPQDAINIIDCLIKNINKTDYVLLGGKAAYIKEPLKDYENQGFWIYRGFLTSCRPQWKVHRAFFPSGNLADILYNMYRNKMYEASFWPKMAKEIQDLRCEAGHYKKENGMSYKRRHTIRGLSKHSAEEEMIEDLKVSVAMYFDKKYGIKLKYPELPCVKTKDRADYMPMELLEVLPYQTPKADKGDIASALIRCAAVSPQERFNQLKFYVNELVKK</sequence>
<dbReference type="EMBL" id="UYRU01056216">
    <property type="protein sequence ID" value="VDN13364.1"/>
    <property type="molecule type" value="Genomic_DNA"/>
</dbReference>
<dbReference type="GO" id="GO:0003723">
    <property type="term" value="F:RNA binding"/>
    <property type="evidence" value="ECO:0007669"/>
    <property type="project" value="InterPro"/>
</dbReference>
<feature type="domain" description="PAZ" evidence="1">
    <location>
        <begin position="151"/>
        <end position="259"/>
    </location>
</feature>
<organism evidence="2 3">
    <name type="scientific">Dibothriocephalus latus</name>
    <name type="common">Fish tapeworm</name>
    <name type="synonym">Diphyllobothrium latum</name>
    <dbReference type="NCBI Taxonomy" id="60516"/>
    <lineage>
        <taxon>Eukaryota</taxon>
        <taxon>Metazoa</taxon>
        <taxon>Spiralia</taxon>
        <taxon>Lophotrochozoa</taxon>
        <taxon>Platyhelminthes</taxon>
        <taxon>Cestoda</taxon>
        <taxon>Eucestoda</taxon>
        <taxon>Diphyllobothriidea</taxon>
        <taxon>Diphyllobothriidae</taxon>
        <taxon>Dibothriocephalus</taxon>
    </lineage>
</organism>
<dbReference type="AlphaFoldDB" id="A0A3P7L9P5"/>
<accession>A0A3P7L9P5</accession>
<name>A0A3P7L9P5_DIBLA</name>
<gene>
    <name evidence="2" type="ORF">DILT_LOCUS9195</name>
</gene>
<keyword evidence="3" id="KW-1185">Reference proteome</keyword>
<dbReference type="PANTHER" id="PTHR22891">
    <property type="entry name" value="EUKARYOTIC TRANSLATION INITIATION FACTOR 2C"/>
    <property type="match status" value="1"/>
</dbReference>
<evidence type="ECO:0000313" key="2">
    <source>
        <dbReference type="EMBL" id="VDN13364.1"/>
    </source>
</evidence>
<dbReference type="CDD" id="cd02846">
    <property type="entry name" value="PAZ_argonaute_like"/>
    <property type="match status" value="1"/>
</dbReference>
<dbReference type="OrthoDB" id="10252740at2759"/>
<dbReference type="Gene3D" id="2.170.260.10">
    <property type="entry name" value="paz domain"/>
    <property type="match status" value="1"/>
</dbReference>
<dbReference type="InterPro" id="IPR003100">
    <property type="entry name" value="PAZ_dom"/>
</dbReference>
<evidence type="ECO:0000259" key="1">
    <source>
        <dbReference type="PROSITE" id="PS50821"/>
    </source>
</evidence>
<reference evidence="2 3" key="1">
    <citation type="submission" date="2018-11" db="EMBL/GenBank/DDBJ databases">
        <authorList>
            <consortium name="Pathogen Informatics"/>
        </authorList>
    </citation>
    <scope>NUCLEOTIDE SEQUENCE [LARGE SCALE GENOMIC DNA]</scope>
</reference>
<evidence type="ECO:0000313" key="3">
    <source>
        <dbReference type="Proteomes" id="UP000281553"/>
    </source>
</evidence>
<protein>
    <recommendedName>
        <fullName evidence="1">PAZ domain-containing protein</fullName>
    </recommendedName>
</protein>
<proteinExistence type="predicted"/>
<dbReference type="Pfam" id="PF02170">
    <property type="entry name" value="PAZ"/>
    <property type="match status" value="1"/>
</dbReference>
<dbReference type="InterPro" id="IPR036085">
    <property type="entry name" value="PAZ_dom_sf"/>
</dbReference>
<dbReference type="PROSITE" id="PS50821">
    <property type="entry name" value="PAZ"/>
    <property type="match status" value="1"/>
</dbReference>
<dbReference type="Proteomes" id="UP000281553">
    <property type="component" value="Unassembled WGS sequence"/>
</dbReference>